<evidence type="ECO:0000259" key="2">
    <source>
        <dbReference type="PROSITE" id="PS50172"/>
    </source>
</evidence>
<accession>A0A3M7M4X0</accession>
<sequence>MNHVTVCCPLQRQWTMNQSAACSDSSEHAPRPRLIAKQHLHQAREMPCTPSKPTLEEVLRDARIAGSRSFTPPPSEVPPSSTCEPTLTKFVNPRQTRQTAPSAAAPPRRTFFDPWNSSGTGHQRAENRLSGSTTWRASRNLKLGEQYKAGIDGTTDAKSLRTRGQQSLAEAWASGSASRNLPQRNHADATGMQHEQPSANHEQIEEHAESDGDFSGPASGLVEKQIFAGLCFYINGSTAPLVSDLKLKRLLAAHGARHSVTLGRRTVTHVILGPVSKNGGAGGGLAATKVQKEIARSSGKTVKFINAKWVLDSIQAGHRLAESRYSPLTLTPKVQNNIVGMMCDNASNKERG</sequence>
<dbReference type="InterPro" id="IPR036420">
    <property type="entry name" value="BRCT_dom_sf"/>
</dbReference>
<dbReference type="OrthoDB" id="427711at2759"/>
<dbReference type="Proteomes" id="UP000265663">
    <property type="component" value="Unassembled WGS sequence"/>
</dbReference>
<dbReference type="PROSITE" id="PS50172">
    <property type="entry name" value="BRCT"/>
    <property type="match status" value="1"/>
</dbReference>
<dbReference type="EMBL" id="KE747818">
    <property type="protein sequence ID" value="RMZ69516.1"/>
    <property type="molecule type" value="Genomic_DNA"/>
</dbReference>
<dbReference type="InterPro" id="IPR001357">
    <property type="entry name" value="BRCT_dom"/>
</dbReference>
<keyword evidence="4" id="KW-1185">Reference proteome</keyword>
<dbReference type="SUPFAM" id="SSF52113">
    <property type="entry name" value="BRCT domain"/>
    <property type="match status" value="1"/>
</dbReference>
<dbReference type="GO" id="GO:0003887">
    <property type="term" value="F:DNA-directed DNA polymerase activity"/>
    <property type="evidence" value="ECO:0007669"/>
    <property type="project" value="TreeGrafter"/>
</dbReference>
<dbReference type="GO" id="GO:0005634">
    <property type="term" value="C:nucleus"/>
    <property type="evidence" value="ECO:0007669"/>
    <property type="project" value="TreeGrafter"/>
</dbReference>
<dbReference type="PANTHER" id="PTHR45990">
    <property type="entry name" value="DNA REPAIR PROTEIN REV1"/>
    <property type="match status" value="1"/>
</dbReference>
<organism evidence="3 4">
    <name type="scientific">Pyrenophora seminiperda CCB06</name>
    <dbReference type="NCBI Taxonomy" id="1302712"/>
    <lineage>
        <taxon>Eukaryota</taxon>
        <taxon>Fungi</taxon>
        <taxon>Dikarya</taxon>
        <taxon>Ascomycota</taxon>
        <taxon>Pezizomycotina</taxon>
        <taxon>Dothideomycetes</taxon>
        <taxon>Pleosporomycetidae</taxon>
        <taxon>Pleosporales</taxon>
        <taxon>Pleosporineae</taxon>
        <taxon>Pleosporaceae</taxon>
        <taxon>Pyrenophora</taxon>
    </lineage>
</organism>
<evidence type="ECO:0000313" key="4">
    <source>
        <dbReference type="Proteomes" id="UP000265663"/>
    </source>
</evidence>
<dbReference type="GO" id="GO:0017125">
    <property type="term" value="F:deoxycytidyl transferase activity"/>
    <property type="evidence" value="ECO:0007669"/>
    <property type="project" value="TreeGrafter"/>
</dbReference>
<dbReference type="GO" id="GO:0070987">
    <property type="term" value="P:error-free translesion synthesis"/>
    <property type="evidence" value="ECO:0007669"/>
    <property type="project" value="TreeGrafter"/>
</dbReference>
<dbReference type="PANTHER" id="PTHR45990:SF1">
    <property type="entry name" value="DNA REPAIR PROTEIN REV1"/>
    <property type="match status" value="1"/>
</dbReference>
<dbReference type="Pfam" id="PF16589">
    <property type="entry name" value="BRCT_2"/>
    <property type="match status" value="1"/>
</dbReference>
<feature type="compositionally biased region" description="Low complexity" evidence="1">
    <location>
        <begin position="94"/>
        <end position="109"/>
    </location>
</feature>
<dbReference type="GO" id="GO:0042276">
    <property type="term" value="P:error-prone translesion synthesis"/>
    <property type="evidence" value="ECO:0007669"/>
    <property type="project" value="TreeGrafter"/>
</dbReference>
<gene>
    <name evidence="3" type="ORF">GMOD_00006341</name>
</gene>
<feature type="region of interest" description="Disordered" evidence="1">
    <location>
        <begin position="94"/>
        <end position="133"/>
    </location>
</feature>
<reference evidence="3 4" key="1">
    <citation type="journal article" date="2014" name="PLoS ONE">
        <title>De novo Genome Assembly of the Fungal Plant Pathogen Pyrenophora semeniperda.</title>
        <authorList>
            <person name="Soliai M.M."/>
            <person name="Meyer S.E."/>
            <person name="Udall J.A."/>
            <person name="Elzinga D.E."/>
            <person name="Hermansen R.A."/>
            <person name="Bodily P.M."/>
            <person name="Hart A.A."/>
            <person name="Coleman C.E."/>
        </authorList>
    </citation>
    <scope>NUCLEOTIDE SEQUENCE [LARGE SCALE GENOMIC DNA]</scope>
    <source>
        <strain evidence="3 4">CCB06</strain>
        <tissue evidence="3">Mycelium</tissue>
    </source>
</reference>
<name>A0A3M7M4X0_9PLEO</name>
<dbReference type="Gene3D" id="3.40.50.10190">
    <property type="entry name" value="BRCT domain"/>
    <property type="match status" value="1"/>
</dbReference>
<dbReference type="AlphaFoldDB" id="A0A3M7M4X0"/>
<protein>
    <submittedName>
        <fullName evidence="3">Brca1 c terminus domain-containing</fullName>
    </submittedName>
</protein>
<proteinExistence type="predicted"/>
<evidence type="ECO:0000313" key="3">
    <source>
        <dbReference type="EMBL" id="RMZ69516.1"/>
    </source>
</evidence>
<feature type="region of interest" description="Disordered" evidence="1">
    <location>
        <begin position="154"/>
        <end position="215"/>
    </location>
</feature>
<evidence type="ECO:0000256" key="1">
    <source>
        <dbReference type="SAM" id="MobiDB-lite"/>
    </source>
</evidence>
<feature type="domain" description="BRCT" evidence="2">
    <location>
        <begin position="222"/>
        <end position="327"/>
    </location>
</feature>